<dbReference type="Proteomes" id="UP001148018">
    <property type="component" value="Unassembled WGS sequence"/>
</dbReference>
<feature type="region of interest" description="Disordered" evidence="1">
    <location>
        <begin position="1"/>
        <end position="66"/>
    </location>
</feature>
<evidence type="ECO:0000313" key="3">
    <source>
        <dbReference type="Proteomes" id="UP001148018"/>
    </source>
</evidence>
<accession>A0A9Q0IKP0</accession>
<evidence type="ECO:0000313" key="2">
    <source>
        <dbReference type="EMBL" id="KAJ3602349.1"/>
    </source>
</evidence>
<keyword evidence="3" id="KW-1185">Reference proteome</keyword>
<dbReference type="AlphaFoldDB" id="A0A9Q0IKP0"/>
<dbReference type="EMBL" id="JANIIK010000046">
    <property type="protein sequence ID" value="KAJ3602349.1"/>
    <property type="molecule type" value="Genomic_DNA"/>
</dbReference>
<organism evidence="2 3">
    <name type="scientific">Muraenolepis orangiensis</name>
    <name type="common">Patagonian moray cod</name>
    <dbReference type="NCBI Taxonomy" id="630683"/>
    <lineage>
        <taxon>Eukaryota</taxon>
        <taxon>Metazoa</taxon>
        <taxon>Chordata</taxon>
        <taxon>Craniata</taxon>
        <taxon>Vertebrata</taxon>
        <taxon>Euteleostomi</taxon>
        <taxon>Actinopterygii</taxon>
        <taxon>Neopterygii</taxon>
        <taxon>Teleostei</taxon>
        <taxon>Neoteleostei</taxon>
        <taxon>Acanthomorphata</taxon>
        <taxon>Zeiogadaria</taxon>
        <taxon>Gadariae</taxon>
        <taxon>Gadiformes</taxon>
        <taxon>Muraenolepidoidei</taxon>
        <taxon>Muraenolepididae</taxon>
        <taxon>Muraenolepis</taxon>
    </lineage>
</organism>
<name>A0A9Q0IKP0_9TELE</name>
<reference evidence="2" key="1">
    <citation type="submission" date="2022-07" db="EMBL/GenBank/DDBJ databases">
        <title>Chromosome-level genome of Muraenolepis orangiensis.</title>
        <authorList>
            <person name="Kim J."/>
        </authorList>
    </citation>
    <scope>NUCLEOTIDE SEQUENCE</scope>
    <source>
        <strain evidence="2">KU_S4_2022</strain>
        <tissue evidence="2">Muscle</tissue>
    </source>
</reference>
<comment type="caution">
    <text evidence="2">The sequence shown here is derived from an EMBL/GenBank/DDBJ whole genome shotgun (WGS) entry which is preliminary data.</text>
</comment>
<evidence type="ECO:0000256" key="1">
    <source>
        <dbReference type="SAM" id="MobiDB-lite"/>
    </source>
</evidence>
<sequence>MTGTWSPRQEMTPHDRNLVPQTRDPTGQEPGPPDRRRPHRTRTWSPRQEKTPQDRNLVPQTGEDPT</sequence>
<proteinExistence type="predicted"/>
<protein>
    <submittedName>
        <fullName evidence="2">Uncharacterized protein</fullName>
    </submittedName>
</protein>
<gene>
    <name evidence="2" type="ORF">NHX12_030107</name>
</gene>